<dbReference type="Proteomes" id="UP000296469">
    <property type="component" value="Chromosome"/>
</dbReference>
<feature type="compositionally biased region" description="Basic and acidic residues" evidence="7">
    <location>
        <begin position="512"/>
        <end position="545"/>
    </location>
</feature>
<dbReference type="GO" id="GO:0042910">
    <property type="term" value="F:xenobiotic transmembrane transporter activity"/>
    <property type="evidence" value="ECO:0007669"/>
    <property type="project" value="InterPro"/>
</dbReference>
<accession>A0A4V1CMB3</accession>
<dbReference type="GO" id="GO:0005886">
    <property type="term" value="C:plasma membrane"/>
    <property type="evidence" value="ECO:0007669"/>
    <property type="project" value="UniProtKB-SubCell"/>
</dbReference>
<feature type="transmembrane region" description="Helical" evidence="8">
    <location>
        <begin position="165"/>
        <end position="186"/>
    </location>
</feature>
<reference evidence="9 10" key="1">
    <citation type="submission" date="2019-04" db="EMBL/GenBank/DDBJ databases">
        <title>Isolation and identification of Cellulomonas shaoxiangyii sp. Nov. isolated from feces of the Tibetan antelopes (Pantholops hodgsonii) in the Qinghai-Tibet plateau of China.</title>
        <authorList>
            <person name="Tian Z."/>
        </authorList>
    </citation>
    <scope>NUCLEOTIDE SEQUENCE [LARGE SCALE GENOMIC DNA]</scope>
    <source>
        <strain evidence="9 10">Z28</strain>
    </source>
</reference>
<keyword evidence="6 8" id="KW-0472">Membrane</keyword>
<feature type="transmembrane region" description="Helical" evidence="8">
    <location>
        <begin position="134"/>
        <end position="153"/>
    </location>
</feature>
<evidence type="ECO:0000313" key="9">
    <source>
        <dbReference type="EMBL" id="QCB92345.1"/>
    </source>
</evidence>
<keyword evidence="10" id="KW-1185">Reference proteome</keyword>
<dbReference type="NCBIfam" id="TIGR00797">
    <property type="entry name" value="matE"/>
    <property type="match status" value="1"/>
</dbReference>
<dbReference type="InterPro" id="IPR002528">
    <property type="entry name" value="MATE_fam"/>
</dbReference>
<sequence>MPKVLTAGRPWRVILLFAVPLLVGNVVQQLYHLADAVVVGRVLGVDALAAVGATGALTFLLLGFTWGMTSGFAIPTAQAFGAGDAAGVRRSVASGTILSAIGSLVLTAGAPFVAGPALRLMRTPEPLLEQATTFTLVCFLGGSTLMFFNYLSAVIRAIGDSRTPLIFLTLSCVLNIGLVLLLVPVLGLGVGGAALATVISQGVSVALCLEYVRRRVPVLHVRREDWRVTRADLGRHLRIGVPMGFQMSIIAIGTLAVQVRLNGLGPDAVAAYTTAARVDGLAVALLQSLGLAVSLFVAQNHGGGRPDRIRAGVVQAVWMSVIGSLVLGVVLVTGGSTIVALFVGPGEERVVAMAAHFLHVNGALYAILGVLFVLRGALQGLGHTGVPTLTGVIELVMRVGAAIVLGAAFGFTGVVWANPLAWLGAVALLVPAYLRAHRALGTEPVVLGVQAPDTLVLEGGPHEGSAVMDAFVPDVDAVDTHAAHDARDDVRADDRSREPHRDAGGGDDAGELDVRALDLRDVDPRDVDPRWADLHVGDLDARDDVPTLSEAGGPCR</sequence>
<evidence type="ECO:0000256" key="1">
    <source>
        <dbReference type="ARBA" id="ARBA00004651"/>
    </source>
</evidence>
<evidence type="ECO:0000256" key="2">
    <source>
        <dbReference type="ARBA" id="ARBA00022448"/>
    </source>
</evidence>
<feature type="transmembrane region" description="Helical" evidence="8">
    <location>
        <begin position="12"/>
        <end position="31"/>
    </location>
</feature>
<feature type="transmembrane region" description="Helical" evidence="8">
    <location>
        <begin position="386"/>
        <end position="409"/>
    </location>
</feature>
<feature type="transmembrane region" description="Helical" evidence="8">
    <location>
        <begin position="350"/>
        <end position="374"/>
    </location>
</feature>
<evidence type="ECO:0000256" key="3">
    <source>
        <dbReference type="ARBA" id="ARBA00022475"/>
    </source>
</evidence>
<dbReference type="AlphaFoldDB" id="A0A4V1CMB3"/>
<evidence type="ECO:0000256" key="8">
    <source>
        <dbReference type="SAM" id="Phobius"/>
    </source>
</evidence>
<dbReference type="OrthoDB" id="9806302at2"/>
<feature type="compositionally biased region" description="Basic and acidic residues" evidence="7">
    <location>
        <begin position="482"/>
        <end position="504"/>
    </location>
</feature>
<keyword evidence="2" id="KW-0813">Transport</keyword>
<protein>
    <submittedName>
        <fullName evidence="9">MATE family efflux transporter</fullName>
    </submittedName>
</protein>
<feature type="transmembrane region" description="Helical" evidence="8">
    <location>
        <begin position="192"/>
        <end position="212"/>
    </location>
</feature>
<evidence type="ECO:0000313" key="10">
    <source>
        <dbReference type="Proteomes" id="UP000296469"/>
    </source>
</evidence>
<gene>
    <name evidence="9" type="ORF">E5225_01005</name>
</gene>
<keyword evidence="5 8" id="KW-1133">Transmembrane helix</keyword>
<dbReference type="KEGG" id="celz:E5225_01005"/>
<dbReference type="RefSeq" id="WP_135972270.1">
    <property type="nucleotide sequence ID" value="NZ_CP039291.1"/>
</dbReference>
<feature type="region of interest" description="Disordered" evidence="7">
    <location>
        <begin position="482"/>
        <end position="556"/>
    </location>
</feature>
<feature type="transmembrane region" description="Helical" evidence="8">
    <location>
        <begin position="239"/>
        <end position="261"/>
    </location>
</feature>
<feature type="transmembrane region" description="Helical" evidence="8">
    <location>
        <begin position="95"/>
        <end position="114"/>
    </location>
</feature>
<feature type="transmembrane region" description="Helical" evidence="8">
    <location>
        <begin position="281"/>
        <end position="298"/>
    </location>
</feature>
<name>A0A4V1CMB3_9CELL</name>
<evidence type="ECO:0000256" key="7">
    <source>
        <dbReference type="SAM" id="MobiDB-lite"/>
    </source>
</evidence>
<organism evidence="9 10">
    <name type="scientific">Cellulomonas shaoxiangyii</name>
    <dbReference type="NCBI Taxonomy" id="2566013"/>
    <lineage>
        <taxon>Bacteria</taxon>
        <taxon>Bacillati</taxon>
        <taxon>Actinomycetota</taxon>
        <taxon>Actinomycetes</taxon>
        <taxon>Micrococcales</taxon>
        <taxon>Cellulomonadaceae</taxon>
        <taxon>Cellulomonas</taxon>
    </lineage>
</organism>
<proteinExistence type="predicted"/>
<keyword evidence="4 8" id="KW-0812">Transmembrane</keyword>
<evidence type="ECO:0000256" key="4">
    <source>
        <dbReference type="ARBA" id="ARBA00022692"/>
    </source>
</evidence>
<dbReference type="CDD" id="cd13138">
    <property type="entry name" value="MATE_yoeA_like"/>
    <property type="match status" value="1"/>
</dbReference>
<feature type="transmembrane region" description="Helical" evidence="8">
    <location>
        <begin position="51"/>
        <end position="74"/>
    </location>
</feature>
<dbReference type="PANTHER" id="PTHR43549">
    <property type="entry name" value="MULTIDRUG RESISTANCE PROTEIN YPNP-RELATED"/>
    <property type="match status" value="1"/>
</dbReference>
<feature type="transmembrane region" description="Helical" evidence="8">
    <location>
        <begin position="318"/>
        <end position="344"/>
    </location>
</feature>
<dbReference type="EMBL" id="CP039291">
    <property type="protein sequence ID" value="QCB92345.1"/>
    <property type="molecule type" value="Genomic_DNA"/>
</dbReference>
<evidence type="ECO:0000256" key="5">
    <source>
        <dbReference type="ARBA" id="ARBA00022989"/>
    </source>
</evidence>
<comment type="subcellular location">
    <subcellularLocation>
        <location evidence="1">Cell membrane</location>
        <topology evidence="1">Multi-pass membrane protein</topology>
    </subcellularLocation>
</comment>
<keyword evidence="3" id="KW-1003">Cell membrane</keyword>
<dbReference type="InterPro" id="IPR052031">
    <property type="entry name" value="Membrane_Transporter-Flippase"/>
</dbReference>
<dbReference type="GO" id="GO:0015297">
    <property type="term" value="F:antiporter activity"/>
    <property type="evidence" value="ECO:0007669"/>
    <property type="project" value="InterPro"/>
</dbReference>
<evidence type="ECO:0000256" key="6">
    <source>
        <dbReference type="ARBA" id="ARBA00023136"/>
    </source>
</evidence>
<dbReference type="PANTHER" id="PTHR43549:SF3">
    <property type="entry name" value="MULTIDRUG RESISTANCE PROTEIN YPNP-RELATED"/>
    <property type="match status" value="1"/>
</dbReference>
<dbReference type="Pfam" id="PF01554">
    <property type="entry name" value="MatE"/>
    <property type="match status" value="2"/>
</dbReference>